<gene>
    <name evidence="13" type="ORF">PMEA_00011971</name>
</gene>
<evidence type="ECO:0000256" key="5">
    <source>
        <dbReference type="ARBA" id="ARBA00023136"/>
    </source>
</evidence>
<evidence type="ECO:0000256" key="7">
    <source>
        <dbReference type="ARBA" id="ARBA00023170"/>
    </source>
</evidence>
<dbReference type="Proteomes" id="UP001159428">
    <property type="component" value="Unassembled WGS sequence"/>
</dbReference>
<reference evidence="13 14" key="1">
    <citation type="submission" date="2022-05" db="EMBL/GenBank/DDBJ databases">
        <authorList>
            <consortium name="Genoscope - CEA"/>
            <person name="William W."/>
        </authorList>
    </citation>
    <scope>NUCLEOTIDE SEQUENCE [LARGE SCALE GENOMIC DNA]</scope>
</reference>
<keyword evidence="8" id="KW-0325">Glycoprotein</keyword>
<sequence>MFKYFFIKWIIFMIGLIWKSSVYGAGRHLMDERIFYKLEGKSLIGNVTEVRKVRDFFDCSIICMEKGVPACLSFNIGRVTDDNGYCQCELSNSERYMEPERMQARINFDYYGTTTEMLYRLLPTCDSVTCNHGGKCTQGQRLGKITCQCLPEVTVLPFIDDKCNVDTNAMTQLEAVKGVFHAQVGRYTLTFYDAQRLCALLGATLATYNQLYTAWEAGLQKCSYGWLADATFRLPMQTRIPSCGGHIGIYGSSDPQDKSRKYNAWCYK</sequence>
<dbReference type="Gene3D" id="3.50.4.10">
    <property type="entry name" value="Hepatocyte Growth Factor"/>
    <property type="match status" value="1"/>
</dbReference>
<dbReference type="EMBL" id="CALNXJ010000021">
    <property type="protein sequence ID" value="CAH3126178.1"/>
    <property type="molecule type" value="Genomic_DNA"/>
</dbReference>
<dbReference type="GO" id="GO:0007155">
    <property type="term" value="P:cell adhesion"/>
    <property type="evidence" value="ECO:0007669"/>
    <property type="project" value="InterPro"/>
</dbReference>
<keyword evidence="4 10" id="KW-1133">Transmembrane helix</keyword>
<dbReference type="GO" id="GO:0005540">
    <property type="term" value="F:hyaluronic acid binding"/>
    <property type="evidence" value="ECO:0007669"/>
    <property type="project" value="InterPro"/>
</dbReference>
<feature type="disulfide bond" evidence="9">
    <location>
        <begin position="130"/>
        <end position="147"/>
    </location>
</feature>
<dbReference type="Pfam" id="PF00193">
    <property type="entry name" value="Xlink"/>
    <property type="match status" value="1"/>
</dbReference>
<keyword evidence="2 10" id="KW-0812">Transmembrane</keyword>
<keyword evidence="3" id="KW-0732">Signal</keyword>
<dbReference type="PANTHER" id="PTHR10225">
    <property type="entry name" value="HYALURONAN RECEPTOR"/>
    <property type="match status" value="1"/>
</dbReference>
<dbReference type="InterPro" id="IPR016187">
    <property type="entry name" value="CTDL_fold"/>
</dbReference>
<evidence type="ECO:0000313" key="14">
    <source>
        <dbReference type="Proteomes" id="UP001159428"/>
    </source>
</evidence>
<evidence type="ECO:0000256" key="4">
    <source>
        <dbReference type="ARBA" id="ARBA00022989"/>
    </source>
</evidence>
<keyword evidence="6 9" id="KW-1015">Disulfide bond</keyword>
<dbReference type="GO" id="GO:0005886">
    <property type="term" value="C:plasma membrane"/>
    <property type="evidence" value="ECO:0007669"/>
    <property type="project" value="TreeGrafter"/>
</dbReference>
<evidence type="ECO:0000256" key="1">
    <source>
        <dbReference type="ARBA" id="ARBA00004167"/>
    </source>
</evidence>
<dbReference type="SUPFAM" id="SSF56436">
    <property type="entry name" value="C-type lectin-like"/>
    <property type="match status" value="1"/>
</dbReference>
<proteinExistence type="predicted"/>
<comment type="subcellular location">
    <subcellularLocation>
        <location evidence="1">Membrane</location>
        <topology evidence="1">Single-pass membrane protein</topology>
    </subcellularLocation>
</comment>
<evidence type="ECO:0000313" key="13">
    <source>
        <dbReference type="EMBL" id="CAH3126178.1"/>
    </source>
</evidence>
<dbReference type="InterPro" id="IPR000538">
    <property type="entry name" value="Link_dom"/>
</dbReference>
<dbReference type="Gene3D" id="3.10.100.10">
    <property type="entry name" value="Mannose-Binding Protein A, subunit A"/>
    <property type="match status" value="1"/>
</dbReference>
<protein>
    <submittedName>
        <fullName evidence="13">Uncharacterized protein</fullName>
    </submittedName>
</protein>
<dbReference type="SMART" id="SM00445">
    <property type="entry name" value="LINK"/>
    <property type="match status" value="1"/>
</dbReference>
<feature type="transmembrane region" description="Helical" evidence="10">
    <location>
        <begin position="6"/>
        <end position="26"/>
    </location>
</feature>
<evidence type="ECO:0000256" key="9">
    <source>
        <dbReference type="PROSITE-ProRule" id="PRU00076"/>
    </source>
</evidence>
<dbReference type="InterPro" id="IPR043210">
    <property type="entry name" value="CD44_antigen-like"/>
</dbReference>
<feature type="domain" description="EGF-like" evidence="11">
    <location>
        <begin position="121"/>
        <end position="164"/>
    </location>
</feature>
<dbReference type="FunFam" id="3.10.100.10:FF:000001">
    <property type="entry name" value="Hyaluronan proteoglycan link protein 1"/>
    <property type="match status" value="1"/>
</dbReference>
<dbReference type="PROSITE" id="PS01241">
    <property type="entry name" value="LINK_1"/>
    <property type="match status" value="1"/>
</dbReference>
<evidence type="ECO:0000259" key="12">
    <source>
        <dbReference type="PROSITE" id="PS50963"/>
    </source>
</evidence>
<feature type="domain" description="Link" evidence="12">
    <location>
        <begin position="178"/>
        <end position="268"/>
    </location>
</feature>
<dbReference type="PROSITE" id="PS50026">
    <property type="entry name" value="EGF_3"/>
    <property type="match status" value="1"/>
</dbReference>
<dbReference type="PRINTS" id="PR01265">
    <property type="entry name" value="LINKMODULE"/>
</dbReference>
<comment type="caution">
    <text evidence="13">The sequence shown here is derived from an EMBL/GenBank/DDBJ whole genome shotgun (WGS) entry which is preliminary data.</text>
</comment>
<dbReference type="AlphaFoldDB" id="A0AAU9WU57"/>
<comment type="caution">
    <text evidence="9">Lacks conserved residue(s) required for the propagation of feature annotation.</text>
</comment>
<dbReference type="CDD" id="cd01102">
    <property type="entry name" value="Link_Domain"/>
    <property type="match status" value="1"/>
</dbReference>
<dbReference type="GO" id="GO:0004888">
    <property type="term" value="F:transmembrane signaling receptor activity"/>
    <property type="evidence" value="ECO:0007669"/>
    <property type="project" value="TreeGrafter"/>
</dbReference>
<dbReference type="PANTHER" id="PTHR10225:SF5">
    <property type="entry name" value="C-TYPE LECTIN DOMAIN-CONTAINING PROTEIN"/>
    <property type="match status" value="1"/>
</dbReference>
<evidence type="ECO:0000256" key="3">
    <source>
        <dbReference type="ARBA" id="ARBA00022729"/>
    </source>
</evidence>
<accession>A0AAU9WU57</accession>
<organism evidence="13 14">
    <name type="scientific">Pocillopora meandrina</name>
    <dbReference type="NCBI Taxonomy" id="46732"/>
    <lineage>
        <taxon>Eukaryota</taxon>
        <taxon>Metazoa</taxon>
        <taxon>Cnidaria</taxon>
        <taxon>Anthozoa</taxon>
        <taxon>Hexacorallia</taxon>
        <taxon>Scleractinia</taxon>
        <taxon>Astrocoeniina</taxon>
        <taxon>Pocilloporidae</taxon>
        <taxon>Pocillopora</taxon>
    </lineage>
</organism>
<dbReference type="InterPro" id="IPR000742">
    <property type="entry name" value="EGF"/>
</dbReference>
<keyword evidence="9" id="KW-0245">EGF-like domain</keyword>
<keyword evidence="5 10" id="KW-0472">Membrane</keyword>
<evidence type="ECO:0000256" key="10">
    <source>
        <dbReference type="SAM" id="Phobius"/>
    </source>
</evidence>
<evidence type="ECO:0000256" key="2">
    <source>
        <dbReference type="ARBA" id="ARBA00022692"/>
    </source>
</evidence>
<keyword evidence="14" id="KW-1185">Reference proteome</keyword>
<dbReference type="InterPro" id="IPR016186">
    <property type="entry name" value="C-type_lectin-like/link_sf"/>
</dbReference>
<dbReference type="PROSITE" id="PS50963">
    <property type="entry name" value="LINK_2"/>
    <property type="match status" value="1"/>
</dbReference>
<evidence type="ECO:0000256" key="6">
    <source>
        <dbReference type="ARBA" id="ARBA00023157"/>
    </source>
</evidence>
<evidence type="ECO:0000256" key="8">
    <source>
        <dbReference type="ARBA" id="ARBA00023180"/>
    </source>
</evidence>
<name>A0AAU9WU57_9CNID</name>
<evidence type="ECO:0000259" key="11">
    <source>
        <dbReference type="PROSITE" id="PS50026"/>
    </source>
</evidence>
<keyword evidence="7" id="KW-0675">Receptor</keyword>